<sequence length="116" mass="13094">MSVRLFLHVYANSITEDEMFPWFLHPIYRTKTSTDREIYPPMGVVEPDTSSSGMKDITTPRYPGDAVSFSTRPPLELLLFPFFLVPSTASEEQKGALQEKLLPLLISHGHQNIPCA</sequence>
<comment type="caution">
    <text evidence="2">The sequence shown here is derived from an EMBL/GenBank/DDBJ whole genome shotgun (WGS) entry which is preliminary data.</text>
</comment>
<keyword evidence="3" id="KW-1185">Reference proteome</keyword>
<dbReference type="EMBL" id="BGPR01006659">
    <property type="protein sequence ID" value="GBN20784.1"/>
    <property type="molecule type" value="Genomic_DNA"/>
</dbReference>
<feature type="region of interest" description="Disordered" evidence="1">
    <location>
        <begin position="38"/>
        <end position="57"/>
    </location>
</feature>
<dbReference type="AlphaFoldDB" id="A0A4Y2M2J2"/>
<name>A0A4Y2M2J2_ARAVE</name>
<proteinExistence type="predicted"/>
<dbReference type="Proteomes" id="UP000499080">
    <property type="component" value="Unassembled WGS sequence"/>
</dbReference>
<evidence type="ECO:0000313" key="2">
    <source>
        <dbReference type="EMBL" id="GBN20784.1"/>
    </source>
</evidence>
<evidence type="ECO:0000256" key="1">
    <source>
        <dbReference type="SAM" id="MobiDB-lite"/>
    </source>
</evidence>
<evidence type="ECO:0000313" key="3">
    <source>
        <dbReference type="Proteomes" id="UP000499080"/>
    </source>
</evidence>
<protein>
    <submittedName>
        <fullName evidence="2">Uncharacterized protein</fullName>
    </submittedName>
</protein>
<accession>A0A4Y2M2J2</accession>
<gene>
    <name evidence="2" type="ORF">AVEN_114356_1</name>
</gene>
<reference evidence="2 3" key="1">
    <citation type="journal article" date="2019" name="Sci. Rep.">
        <title>Orb-weaving spider Araneus ventricosus genome elucidates the spidroin gene catalogue.</title>
        <authorList>
            <person name="Kono N."/>
            <person name="Nakamura H."/>
            <person name="Ohtoshi R."/>
            <person name="Moran D.A.P."/>
            <person name="Shinohara A."/>
            <person name="Yoshida Y."/>
            <person name="Fujiwara M."/>
            <person name="Mori M."/>
            <person name="Tomita M."/>
            <person name="Arakawa K."/>
        </authorList>
    </citation>
    <scope>NUCLEOTIDE SEQUENCE [LARGE SCALE GENOMIC DNA]</scope>
</reference>
<organism evidence="2 3">
    <name type="scientific">Araneus ventricosus</name>
    <name type="common">Orbweaver spider</name>
    <name type="synonym">Epeira ventricosa</name>
    <dbReference type="NCBI Taxonomy" id="182803"/>
    <lineage>
        <taxon>Eukaryota</taxon>
        <taxon>Metazoa</taxon>
        <taxon>Ecdysozoa</taxon>
        <taxon>Arthropoda</taxon>
        <taxon>Chelicerata</taxon>
        <taxon>Arachnida</taxon>
        <taxon>Araneae</taxon>
        <taxon>Araneomorphae</taxon>
        <taxon>Entelegynae</taxon>
        <taxon>Araneoidea</taxon>
        <taxon>Araneidae</taxon>
        <taxon>Araneus</taxon>
    </lineage>
</organism>